<evidence type="ECO:0000256" key="1">
    <source>
        <dbReference type="SAM" id="Coils"/>
    </source>
</evidence>
<evidence type="ECO:0000313" key="2">
    <source>
        <dbReference type="EMBL" id="MBM3116152.1"/>
    </source>
</evidence>
<keyword evidence="3" id="KW-1185">Reference proteome</keyword>
<dbReference type="RefSeq" id="WP_203538272.1">
    <property type="nucleotide sequence ID" value="NZ_JAESND010000004.1"/>
</dbReference>
<dbReference type="EMBL" id="JAESND010000004">
    <property type="protein sequence ID" value="MBM3116152.1"/>
    <property type="molecule type" value="Genomic_DNA"/>
</dbReference>
<keyword evidence="1" id="KW-0175">Coiled coil</keyword>
<protein>
    <recommendedName>
        <fullName evidence="4">DUF2570 domain-containing protein</fullName>
    </recommendedName>
</protein>
<evidence type="ECO:0000313" key="3">
    <source>
        <dbReference type="Proteomes" id="UP000809431"/>
    </source>
</evidence>
<gene>
    <name evidence="2" type="ORF">JMJ54_09925</name>
</gene>
<comment type="caution">
    <text evidence="2">The sequence shown here is derived from an EMBL/GenBank/DDBJ whole genome shotgun (WGS) entry which is preliminary data.</text>
</comment>
<feature type="coiled-coil region" evidence="1">
    <location>
        <begin position="41"/>
        <end position="68"/>
    </location>
</feature>
<organism evidence="2 3">
    <name type="scientific">Jeongeupia naejangsanensis</name>
    <dbReference type="NCBI Taxonomy" id="613195"/>
    <lineage>
        <taxon>Bacteria</taxon>
        <taxon>Pseudomonadati</taxon>
        <taxon>Pseudomonadota</taxon>
        <taxon>Betaproteobacteria</taxon>
        <taxon>Neisseriales</taxon>
        <taxon>Chitinibacteraceae</taxon>
        <taxon>Jeongeupia</taxon>
    </lineage>
</organism>
<evidence type="ECO:0008006" key="4">
    <source>
        <dbReference type="Google" id="ProtNLM"/>
    </source>
</evidence>
<reference evidence="2 3" key="1">
    <citation type="submission" date="2021-01" db="EMBL/GenBank/DDBJ databases">
        <title>Draft Genome Sequence and Polyhydroxyalkanoate Biosynthetic Potential of Jeongeupia naejangsanensis Type Strain DSM 24253.</title>
        <authorList>
            <person name="Turrini P."/>
            <person name="Artuso I."/>
            <person name="Lugli G.A."/>
            <person name="Frangipani E."/>
            <person name="Ventura M."/>
            <person name="Visca P."/>
        </authorList>
    </citation>
    <scope>NUCLEOTIDE SEQUENCE [LARGE SCALE GENOMIC DNA]</scope>
    <source>
        <strain evidence="2 3">DSM 24253</strain>
    </source>
</reference>
<sequence length="136" mass="14160">MLKTLLWAAMLLLGVTLALLAGIFVGQRLSDADAAGQEARAGALAKELANSRRELDQLRAELLLQASQIAAATASTASSVEVVVAPPVVTPIPVREPAYRRFGNTSCTLSTSGDSIEDGCAELRRISASVPQASGR</sequence>
<proteinExistence type="predicted"/>
<dbReference type="Proteomes" id="UP000809431">
    <property type="component" value="Unassembled WGS sequence"/>
</dbReference>
<accession>A0ABS2BKK7</accession>
<name>A0ABS2BKK7_9NEIS</name>